<evidence type="ECO:0000256" key="1">
    <source>
        <dbReference type="SAM" id="Coils"/>
    </source>
</evidence>
<feature type="non-terminal residue" evidence="2">
    <location>
        <position position="295"/>
    </location>
</feature>
<gene>
    <name evidence="2" type="ORF">PFISCL1PPCAC_17791</name>
</gene>
<organism evidence="2 3">
    <name type="scientific">Pristionchus fissidentatus</name>
    <dbReference type="NCBI Taxonomy" id="1538716"/>
    <lineage>
        <taxon>Eukaryota</taxon>
        <taxon>Metazoa</taxon>
        <taxon>Ecdysozoa</taxon>
        <taxon>Nematoda</taxon>
        <taxon>Chromadorea</taxon>
        <taxon>Rhabditida</taxon>
        <taxon>Rhabditina</taxon>
        <taxon>Diplogasteromorpha</taxon>
        <taxon>Diplogasteroidea</taxon>
        <taxon>Neodiplogasteridae</taxon>
        <taxon>Pristionchus</taxon>
    </lineage>
</organism>
<sequence>MGTFDDAGNSKEQAVEFIDKSTEFFDRYEESNENSAEINADWTDFKDEEIEDPTMPSREFQRAEQFIKQGPEFSCNHTFCQECVWNIHSASVLQNIKQSYDILLGHYNGAVTTYNKLHRDHTKVLNVRQEDQQKCEEMKAKADKSSKEMRDLVQAYTTLERELIVEKEKGVHVADLSRALHDRCKNAEERERRLDKQLLYLQDRCKEAETRAKRKEQQADKADALEKILAEMDKLLAAEKEKATRVSDLSRSLQERYKNAEINERNREKQAEKLTKELNHLQHAHATLEKELGVE</sequence>
<name>A0AAV5W3I1_9BILA</name>
<comment type="caution">
    <text evidence="2">The sequence shown here is derived from an EMBL/GenBank/DDBJ whole genome shotgun (WGS) entry which is preliminary data.</text>
</comment>
<evidence type="ECO:0000313" key="2">
    <source>
        <dbReference type="EMBL" id="GMT26494.1"/>
    </source>
</evidence>
<dbReference type="AlphaFoldDB" id="A0AAV5W3I1"/>
<feature type="coiled-coil region" evidence="1">
    <location>
        <begin position="128"/>
        <end position="291"/>
    </location>
</feature>
<accession>A0AAV5W3I1</accession>
<dbReference type="Proteomes" id="UP001432322">
    <property type="component" value="Unassembled WGS sequence"/>
</dbReference>
<dbReference type="EMBL" id="BTSY01000005">
    <property type="protein sequence ID" value="GMT26494.1"/>
    <property type="molecule type" value="Genomic_DNA"/>
</dbReference>
<keyword evidence="1" id="KW-0175">Coiled coil</keyword>
<protein>
    <submittedName>
        <fullName evidence="2">Uncharacterized protein</fullName>
    </submittedName>
</protein>
<proteinExistence type="predicted"/>
<reference evidence="2" key="1">
    <citation type="submission" date="2023-10" db="EMBL/GenBank/DDBJ databases">
        <title>Genome assembly of Pristionchus species.</title>
        <authorList>
            <person name="Yoshida K."/>
            <person name="Sommer R.J."/>
        </authorList>
    </citation>
    <scope>NUCLEOTIDE SEQUENCE</scope>
    <source>
        <strain evidence="2">RS5133</strain>
    </source>
</reference>
<evidence type="ECO:0000313" key="3">
    <source>
        <dbReference type="Proteomes" id="UP001432322"/>
    </source>
</evidence>
<keyword evidence="3" id="KW-1185">Reference proteome</keyword>